<dbReference type="AlphaFoldDB" id="A0A0A9FBL7"/>
<name>A0A0A9FBL7_ARUDO</name>
<accession>A0A0A9FBL7</accession>
<reference evidence="1" key="1">
    <citation type="submission" date="2014-09" db="EMBL/GenBank/DDBJ databases">
        <authorList>
            <person name="Magalhaes I.L.F."/>
            <person name="Oliveira U."/>
            <person name="Santos F.R."/>
            <person name="Vidigal T.H.D.A."/>
            <person name="Brescovit A.D."/>
            <person name="Santos A.J."/>
        </authorList>
    </citation>
    <scope>NUCLEOTIDE SEQUENCE</scope>
    <source>
        <tissue evidence="1">Shoot tissue taken approximately 20 cm above the soil surface</tissue>
    </source>
</reference>
<sequence length="62" mass="7296">MPFLGHTIFFNKFRHEYHKIYKGAERCSQKPGLYCCKVHVKLAARKSHLPLDLIRLQLLVNS</sequence>
<protein>
    <submittedName>
        <fullName evidence="1">Uncharacterized protein</fullName>
    </submittedName>
</protein>
<proteinExistence type="predicted"/>
<evidence type="ECO:0000313" key="1">
    <source>
        <dbReference type="EMBL" id="JAE05623.1"/>
    </source>
</evidence>
<dbReference type="EMBL" id="GBRH01192273">
    <property type="protein sequence ID" value="JAE05623.1"/>
    <property type="molecule type" value="Transcribed_RNA"/>
</dbReference>
<reference evidence="1" key="2">
    <citation type="journal article" date="2015" name="Data Brief">
        <title>Shoot transcriptome of the giant reed, Arundo donax.</title>
        <authorList>
            <person name="Barrero R.A."/>
            <person name="Guerrero F.D."/>
            <person name="Moolhuijzen P."/>
            <person name="Goolsby J.A."/>
            <person name="Tidwell J."/>
            <person name="Bellgard S.E."/>
            <person name="Bellgard M.I."/>
        </authorList>
    </citation>
    <scope>NUCLEOTIDE SEQUENCE</scope>
    <source>
        <tissue evidence="1">Shoot tissue taken approximately 20 cm above the soil surface</tissue>
    </source>
</reference>
<organism evidence="1">
    <name type="scientific">Arundo donax</name>
    <name type="common">Giant reed</name>
    <name type="synonym">Donax arundinaceus</name>
    <dbReference type="NCBI Taxonomy" id="35708"/>
    <lineage>
        <taxon>Eukaryota</taxon>
        <taxon>Viridiplantae</taxon>
        <taxon>Streptophyta</taxon>
        <taxon>Embryophyta</taxon>
        <taxon>Tracheophyta</taxon>
        <taxon>Spermatophyta</taxon>
        <taxon>Magnoliopsida</taxon>
        <taxon>Liliopsida</taxon>
        <taxon>Poales</taxon>
        <taxon>Poaceae</taxon>
        <taxon>PACMAD clade</taxon>
        <taxon>Arundinoideae</taxon>
        <taxon>Arundineae</taxon>
        <taxon>Arundo</taxon>
    </lineage>
</organism>